<comment type="caution">
    <text evidence="2">The sequence shown here is derived from an EMBL/GenBank/DDBJ whole genome shotgun (WGS) entry which is preliminary data.</text>
</comment>
<dbReference type="Gene3D" id="3.40.710.10">
    <property type="entry name" value="DD-peptidase/beta-lactamase superfamily"/>
    <property type="match status" value="1"/>
</dbReference>
<dbReference type="eggNOG" id="COG1680">
    <property type="taxonomic scope" value="Bacteria"/>
</dbReference>
<proteinExistence type="predicted"/>
<dbReference type="InterPro" id="IPR050491">
    <property type="entry name" value="AmpC-like"/>
</dbReference>
<accession>A0A074MF94</accession>
<evidence type="ECO:0000313" key="3">
    <source>
        <dbReference type="Proteomes" id="UP000027931"/>
    </source>
</evidence>
<evidence type="ECO:0000259" key="1">
    <source>
        <dbReference type="Pfam" id="PF00144"/>
    </source>
</evidence>
<protein>
    <recommendedName>
        <fullName evidence="1">Beta-lactamase-related domain-containing protein</fullName>
    </recommendedName>
</protein>
<sequence>MRTLIEEAMRNARTPGVACVVMRGGEVVISEGFGEAVLGSGVSVTADRTLFRVGSITKPLTATMILRLVERGIVGLDVPVREYLPWFRVGVPDASARDDFSGCVTLRMLLSQMTGFVNDAGLERSTSLREFVEHDVPRIRMAAAPGTLFSYSNVNFSVAACVAEVVTGRSYEQLMREEVFAPLGMERTGFDVDALLASGGSLALGHELQFDGSLLVQDLPMIDTPAAPGYMALSTAEDLAKFARLQLGRGELLSKSSLDEMQRVQTPLFNTFRSGYGLGLFVRNNWVYHFGDVGKYSNLLTISPDEDAAVITLANREFPHLQIAEQILQEKKITRPVGRGYLVEQDDAGVGVEIGSVASDSYAEKDGADVGFTSVEGDFFGGAVGFVKVWQEDGVTRLSKNGQVFRLDVQSERPDFALAIDDAAGHAVFGVGVVDAAHLMVGNEACRKLAQSPELWTPTAEELQKYTGEYSHSGFLNSSVRLEGDTLIMRYHDGEQPLQPLAPNLFHAGWFGITDFQVDDAGRVVSYLYRQAIPFVRKW</sequence>
<dbReference type="InterPro" id="IPR001466">
    <property type="entry name" value="Beta-lactam-related"/>
</dbReference>
<evidence type="ECO:0000313" key="2">
    <source>
        <dbReference type="EMBL" id="KEO84457.1"/>
    </source>
</evidence>
<name>A0A074MF94_9BACL</name>
<dbReference type="RefSeq" id="WP_038085050.1">
    <property type="nucleotide sequence ID" value="NZ_JMIR01000004.1"/>
</dbReference>
<feature type="domain" description="Beta-lactamase-related" evidence="1">
    <location>
        <begin position="2"/>
        <end position="319"/>
    </location>
</feature>
<dbReference type="Proteomes" id="UP000027931">
    <property type="component" value="Unassembled WGS sequence"/>
</dbReference>
<dbReference type="SUPFAM" id="SSF56601">
    <property type="entry name" value="beta-lactamase/transpeptidase-like"/>
    <property type="match status" value="1"/>
</dbReference>
<dbReference type="PANTHER" id="PTHR46825:SF9">
    <property type="entry name" value="BETA-LACTAMASE-RELATED DOMAIN-CONTAINING PROTEIN"/>
    <property type="match status" value="1"/>
</dbReference>
<dbReference type="InterPro" id="IPR012338">
    <property type="entry name" value="Beta-lactam/transpept-like"/>
</dbReference>
<dbReference type="STRING" id="1157490.EL26_04990"/>
<dbReference type="Pfam" id="PF00144">
    <property type="entry name" value="Beta-lactamase"/>
    <property type="match status" value="1"/>
</dbReference>
<gene>
    <name evidence="2" type="ORF">EL26_04990</name>
</gene>
<keyword evidence="3" id="KW-1185">Reference proteome</keyword>
<dbReference type="PANTHER" id="PTHR46825">
    <property type="entry name" value="D-ALANYL-D-ALANINE-CARBOXYPEPTIDASE/ENDOPEPTIDASE AMPH"/>
    <property type="match status" value="1"/>
</dbReference>
<dbReference type="EMBL" id="JMIR01000004">
    <property type="protein sequence ID" value="KEO84457.1"/>
    <property type="molecule type" value="Genomic_DNA"/>
</dbReference>
<organism evidence="2 3">
    <name type="scientific">Tumebacillus flagellatus</name>
    <dbReference type="NCBI Taxonomy" id="1157490"/>
    <lineage>
        <taxon>Bacteria</taxon>
        <taxon>Bacillati</taxon>
        <taxon>Bacillota</taxon>
        <taxon>Bacilli</taxon>
        <taxon>Bacillales</taxon>
        <taxon>Alicyclobacillaceae</taxon>
        <taxon>Tumebacillus</taxon>
    </lineage>
</organism>
<dbReference type="AlphaFoldDB" id="A0A074MF94"/>
<reference evidence="2 3" key="1">
    <citation type="journal article" date="2013" name="Int. J. Syst. Evol. Microbiol.">
        <title>Tumebacillus flagellatus sp. nov., an alpha-amylase/pullulanase-producing bacterium isolated from cassava wastewater.</title>
        <authorList>
            <person name="Wang Q."/>
            <person name="Xie N."/>
            <person name="Qin Y."/>
            <person name="Shen N."/>
            <person name="Zhu J."/>
            <person name="Mi H."/>
            <person name="Huang R."/>
        </authorList>
    </citation>
    <scope>NUCLEOTIDE SEQUENCE [LARGE SCALE GENOMIC DNA]</scope>
    <source>
        <strain evidence="2 3">GST4</strain>
    </source>
</reference>
<dbReference type="OrthoDB" id="9770183at2"/>